<sequence length="134" mass="16171">MLRFNQDKLILIIIENIFIIYLNDFVKIKNVLKLLCIKKPNFSTSNLKKLSSPWNRRKIQRFFWKLIQHSKIREERLCRFGLFLEYLSRALDQLRNCIHSYLFRADRDASSDLIKSLLFFSEALKHILILYGTF</sequence>
<protein>
    <submittedName>
        <fullName evidence="1">Uncharacterized protein</fullName>
    </submittedName>
</protein>
<dbReference type="AlphaFoldDB" id="A0A3M7SPN0"/>
<dbReference type="EMBL" id="REGN01000982">
    <property type="protein sequence ID" value="RNA37773.1"/>
    <property type="molecule type" value="Genomic_DNA"/>
</dbReference>
<evidence type="ECO:0000313" key="1">
    <source>
        <dbReference type="EMBL" id="RNA37773.1"/>
    </source>
</evidence>
<name>A0A3M7SPN0_BRAPC</name>
<proteinExistence type="predicted"/>
<comment type="caution">
    <text evidence="1">The sequence shown here is derived from an EMBL/GenBank/DDBJ whole genome shotgun (WGS) entry which is preliminary data.</text>
</comment>
<dbReference type="Proteomes" id="UP000276133">
    <property type="component" value="Unassembled WGS sequence"/>
</dbReference>
<accession>A0A3M7SPN0</accession>
<reference evidence="1 2" key="1">
    <citation type="journal article" date="2018" name="Sci. Rep.">
        <title>Genomic signatures of local adaptation to the degree of environmental predictability in rotifers.</title>
        <authorList>
            <person name="Franch-Gras L."/>
            <person name="Hahn C."/>
            <person name="Garcia-Roger E.M."/>
            <person name="Carmona M.J."/>
            <person name="Serra M."/>
            <person name="Gomez A."/>
        </authorList>
    </citation>
    <scope>NUCLEOTIDE SEQUENCE [LARGE SCALE GENOMIC DNA]</scope>
    <source>
        <strain evidence="1">HYR1</strain>
    </source>
</reference>
<organism evidence="1 2">
    <name type="scientific">Brachionus plicatilis</name>
    <name type="common">Marine rotifer</name>
    <name type="synonym">Brachionus muelleri</name>
    <dbReference type="NCBI Taxonomy" id="10195"/>
    <lineage>
        <taxon>Eukaryota</taxon>
        <taxon>Metazoa</taxon>
        <taxon>Spiralia</taxon>
        <taxon>Gnathifera</taxon>
        <taxon>Rotifera</taxon>
        <taxon>Eurotatoria</taxon>
        <taxon>Monogononta</taxon>
        <taxon>Pseudotrocha</taxon>
        <taxon>Ploima</taxon>
        <taxon>Brachionidae</taxon>
        <taxon>Brachionus</taxon>
    </lineage>
</organism>
<gene>
    <name evidence="1" type="ORF">BpHYR1_023957</name>
</gene>
<keyword evidence="2" id="KW-1185">Reference proteome</keyword>
<evidence type="ECO:0000313" key="2">
    <source>
        <dbReference type="Proteomes" id="UP000276133"/>
    </source>
</evidence>